<dbReference type="Proteomes" id="UP000574067">
    <property type="component" value="Unassembled WGS sequence"/>
</dbReference>
<dbReference type="Pfam" id="PF03401">
    <property type="entry name" value="TctC"/>
    <property type="match status" value="1"/>
</dbReference>
<gene>
    <name evidence="3" type="ORF">HHL10_02755</name>
</gene>
<organism evidence="3 4">
    <name type="scientific">Azohydromonas caseinilytica</name>
    <dbReference type="NCBI Taxonomy" id="2728836"/>
    <lineage>
        <taxon>Bacteria</taxon>
        <taxon>Pseudomonadati</taxon>
        <taxon>Pseudomonadota</taxon>
        <taxon>Betaproteobacteria</taxon>
        <taxon>Burkholderiales</taxon>
        <taxon>Sphaerotilaceae</taxon>
        <taxon>Azohydromonas</taxon>
    </lineage>
</organism>
<evidence type="ECO:0000256" key="1">
    <source>
        <dbReference type="ARBA" id="ARBA00006987"/>
    </source>
</evidence>
<keyword evidence="2" id="KW-0732">Signal</keyword>
<dbReference type="CDD" id="cd13578">
    <property type="entry name" value="PBP2_Bug27"/>
    <property type="match status" value="1"/>
</dbReference>
<dbReference type="Gene3D" id="3.40.190.150">
    <property type="entry name" value="Bordetella uptake gene, domain 1"/>
    <property type="match status" value="1"/>
</dbReference>
<accession>A0A848F6K1</accession>
<reference evidence="3 4" key="1">
    <citation type="submission" date="2020-04" db="EMBL/GenBank/DDBJ databases">
        <title>Azohydromonas sp. isolated from soil.</title>
        <authorList>
            <person name="Dahal R.H."/>
        </authorList>
    </citation>
    <scope>NUCLEOTIDE SEQUENCE [LARGE SCALE GENOMIC DNA]</scope>
    <source>
        <strain evidence="3 4">G-1-1-14</strain>
    </source>
</reference>
<evidence type="ECO:0000256" key="2">
    <source>
        <dbReference type="SAM" id="SignalP"/>
    </source>
</evidence>
<name>A0A848F6K1_9BURK</name>
<dbReference type="SUPFAM" id="SSF53850">
    <property type="entry name" value="Periplasmic binding protein-like II"/>
    <property type="match status" value="1"/>
</dbReference>
<sequence length="323" mass="33946">MHRRTLLAAAALALPAASVLAQPTWPQRPMRLIVPAPPGSSLDLIARLLGDKLKDRWGQSVVVENKPGAGGLLGMDVAAKAPPDGHVLALGFNGPIAFAPFMYARLPYDPARDLVPVVMTTSQPNVLAVHAALPVKTVREFVAWARERGGRMNYASLGKGSSSHLSMELLLAEAGIQGTHVPFNGSPPSAMSVAQGETDATMMVAPALLPHVRAGRVRLLAVTSRQRLDGLHDVPTMAETGYPAIEALAWNGFFTAAGTPAGVIQRLNADVNAVLQDAAVRAALAQQGLTPVGGSAEAFRAQVAADTQRWGALIRRIGLKLES</sequence>
<dbReference type="PIRSF" id="PIRSF017082">
    <property type="entry name" value="YflP"/>
    <property type="match status" value="1"/>
</dbReference>
<dbReference type="Gene3D" id="3.40.190.10">
    <property type="entry name" value="Periplasmic binding protein-like II"/>
    <property type="match status" value="1"/>
</dbReference>
<dbReference type="EMBL" id="JABBFW010000001">
    <property type="protein sequence ID" value="NML13900.1"/>
    <property type="molecule type" value="Genomic_DNA"/>
</dbReference>
<proteinExistence type="inferred from homology"/>
<comment type="caution">
    <text evidence="3">The sequence shown here is derived from an EMBL/GenBank/DDBJ whole genome shotgun (WGS) entry which is preliminary data.</text>
</comment>
<protein>
    <submittedName>
        <fullName evidence="3">Tripartite tricarboxylate transporter substrate binding protein</fullName>
    </submittedName>
</protein>
<evidence type="ECO:0000313" key="4">
    <source>
        <dbReference type="Proteomes" id="UP000574067"/>
    </source>
</evidence>
<dbReference type="AlphaFoldDB" id="A0A848F6K1"/>
<dbReference type="PANTHER" id="PTHR42928">
    <property type="entry name" value="TRICARBOXYLATE-BINDING PROTEIN"/>
    <property type="match status" value="1"/>
</dbReference>
<keyword evidence="4" id="KW-1185">Reference proteome</keyword>
<dbReference type="InterPro" id="IPR005064">
    <property type="entry name" value="BUG"/>
</dbReference>
<dbReference type="PANTHER" id="PTHR42928:SF5">
    <property type="entry name" value="BLR1237 PROTEIN"/>
    <property type="match status" value="1"/>
</dbReference>
<feature type="chain" id="PRO_5032436032" evidence="2">
    <location>
        <begin position="22"/>
        <end position="323"/>
    </location>
</feature>
<dbReference type="InterPro" id="IPR042100">
    <property type="entry name" value="Bug_dom1"/>
</dbReference>
<feature type="signal peptide" evidence="2">
    <location>
        <begin position="1"/>
        <end position="21"/>
    </location>
</feature>
<comment type="similarity">
    <text evidence="1">Belongs to the UPF0065 (bug) family.</text>
</comment>
<evidence type="ECO:0000313" key="3">
    <source>
        <dbReference type="EMBL" id="NML13900.1"/>
    </source>
</evidence>